<gene>
    <name evidence="1" type="ORF">PoB_007519500</name>
</gene>
<organism evidence="1 2">
    <name type="scientific">Plakobranchus ocellatus</name>
    <dbReference type="NCBI Taxonomy" id="259542"/>
    <lineage>
        <taxon>Eukaryota</taxon>
        <taxon>Metazoa</taxon>
        <taxon>Spiralia</taxon>
        <taxon>Lophotrochozoa</taxon>
        <taxon>Mollusca</taxon>
        <taxon>Gastropoda</taxon>
        <taxon>Heterobranchia</taxon>
        <taxon>Euthyneura</taxon>
        <taxon>Panpulmonata</taxon>
        <taxon>Sacoglossa</taxon>
        <taxon>Placobranchoidea</taxon>
        <taxon>Plakobranchidae</taxon>
        <taxon>Plakobranchus</taxon>
    </lineage>
</organism>
<dbReference type="EMBL" id="BLXT01008440">
    <property type="protein sequence ID" value="GFO48690.1"/>
    <property type="molecule type" value="Genomic_DNA"/>
</dbReference>
<sequence length="103" mass="11947">MIVQMMWKVKNQKSFSPTTKGGVDSVEQMAHSFTVQRKTTKCLLVFFCNMVDIAERVVWSQAFPTNCFTHQDNRQLFLIQVAKQLAFDQVKRREAAAKTLNFQ</sequence>
<proteinExistence type="predicted"/>
<accession>A0AAV4DXB4</accession>
<reference evidence="1 2" key="1">
    <citation type="journal article" date="2021" name="Elife">
        <title>Chloroplast acquisition without the gene transfer in kleptoplastic sea slugs, Plakobranchus ocellatus.</title>
        <authorList>
            <person name="Maeda T."/>
            <person name="Takahashi S."/>
            <person name="Yoshida T."/>
            <person name="Shimamura S."/>
            <person name="Takaki Y."/>
            <person name="Nagai Y."/>
            <person name="Toyoda A."/>
            <person name="Suzuki Y."/>
            <person name="Arimoto A."/>
            <person name="Ishii H."/>
            <person name="Satoh N."/>
            <person name="Nishiyama T."/>
            <person name="Hasebe M."/>
            <person name="Maruyama T."/>
            <person name="Minagawa J."/>
            <person name="Obokata J."/>
            <person name="Shigenobu S."/>
        </authorList>
    </citation>
    <scope>NUCLEOTIDE SEQUENCE [LARGE SCALE GENOMIC DNA]</scope>
</reference>
<evidence type="ECO:0000313" key="1">
    <source>
        <dbReference type="EMBL" id="GFO48690.1"/>
    </source>
</evidence>
<comment type="caution">
    <text evidence="1">The sequence shown here is derived from an EMBL/GenBank/DDBJ whole genome shotgun (WGS) entry which is preliminary data.</text>
</comment>
<dbReference type="AlphaFoldDB" id="A0AAV4DXB4"/>
<evidence type="ECO:0000313" key="2">
    <source>
        <dbReference type="Proteomes" id="UP000735302"/>
    </source>
</evidence>
<dbReference type="Proteomes" id="UP000735302">
    <property type="component" value="Unassembled WGS sequence"/>
</dbReference>
<protein>
    <submittedName>
        <fullName evidence="1">PiggyBac transposable element-derived protein 4</fullName>
    </submittedName>
</protein>
<keyword evidence="2" id="KW-1185">Reference proteome</keyword>
<name>A0AAV4DXB4_9GAST</name>